<feature type="transmembrane region" description="Helical" evidence="6">
    <location>
        <begin position="387"/>
        <end position="407"/>
    </location>
</feature>
<evidence type="ECO:0000256" key="5">
    <source>
        <dbReference type="ARBA" id="ARBA00023136"/>
    </source>
</evidence>
<evidence type="ECO:0000256" key="2">
    <source>
        <dbReference type="ARBA" id="ARBA00022475"/>
    </source>
</evidence>
<evidence type="ECO:0000256" key="6">
    <source>
        <dbReference type="SAM" id="Phobius"/>
    </source>
</evidence>
<dbReference type="PANTHER" id="PTHR43124:SF3">
    <property type="entry name" value="CHLORAMPHENICOL EFFLUX PUMP RV0191"/>
    <property type="match status" value="1"/>
</dbReference>
<gene>
    <name evidence="8" type="ORF">HT102_02235</name>
</gene>
<feature type="transmembrane region" description="Helical" evidence="6">
    <location>
        <begin position="315"/>
        <end position="339"/>
    </location>
</feature>
<feature type="transmembrane region" description="Helical" evidence="6">
    <location>
        <begin position="105"/>
        <end position="128"/>
    </location>
</feature>
<dbReference type="GO" id="GO:0005886">
    <property type="term" value="C:plasma membrane"/>
    <property type="evidence" value="ECO:0007669"/>
    <property type="project" value="UniProtKB-SubCell"/>
</dbReference>
<dbReference type="InterPro" id="IPR050189">
    <property type="entry name" value="MFS_Efflux_Transporters"/>
</dbReference>
<dbReference type="EMBL" id="JACYWE010000001">
    <property type="protein sequence ID" value="MBD8505310.1"/>
    <property type="molecule type" value="Genomic_DNA"/>
</dbReference>
<protein>
    <submittedName>
        <fullName evidence="8">MFS transporter</fullName>
    </submittedName>
</protein>
<dbReference type="AlphaFoldDB" id="A0A927PJV7"/>
<dbReference type="InterPro" id="IPR011701">
    <property type="entry name" value="MFS"/>
</dbReference>
<evidence type="ECO:0000313" key="9">
    <source>
        <dbReference type="Proteomes" id="UP000642993"/>
    </source>
</evidence>
<feature type="transmembrane region" description="Helical" evidence="6">
    <location>
        <begin position="360"/>
        <end position="381"/>
    </location>
</feature>
<evidence type="ECO:0000259" key="7">
    <source>
        <dbReference type="PROSITE" id="PS50850"/>
    </source>
</evidence>
<keyword evidence="5 6" id="KW-0472">Membrane</keyword>
<feature type="transmembrane region" description="Helical" evidence="6">
    <location>
        <begin position="12"/>
        <end position="33"/>
    </location>
</feature>
<proteinExistence type="predicted"/>
<keyword evidence="3 6" id="KW-0812">Transmembrane</keyword>
<dbReference type="GO" id="GO:0022857">
    <property type="term" value="F:transmembrane transporter activity"/>
    <property type="evidence" value="ECO:0007669"/>
    <property type="project" value="InterPro"/>
</dbReference>
<feature type="transmembrane region" description="Helical" evidence="6">
    <location>
        <begin position="257"/>
        <end position="278"/>
    </location>
</feature>
<dbReference type="PROSITE" id="PS50850">
    <property type="entry name" value="MFS"/>
    <property type="match status" value="1"/>
</dbReference>
<comment type="caution">
    <text evidence="8">The sequence shown here is derived from an EMBL/GenBank/DDBJ whole genome shotgun (WGS) entry which is preliminary data.</text>
</comment>
<dbReference type="Gene3D" id="1.20.1250.20">
    <property type="entry name" value="MFS general substrate transporter like domains"/>
    <property type="match status" value="2"/>
</dbReference>
<accession>A0A927PJV7</accession>
<dbReference type="Pfam" id="PF07690">
    <property type="entry name" value="MFS_1"/>
    <property type="match status" value="1"/>
</dbReference>
<feature type="transmembrane region" description="Helical" evidence="6">
    <location>
        <begin position="45"/>
        <end position="65"/>
    </location>
</feature>
<reference evidence="8" key="1">
    <citation type="submission" date="2020-09" db="EMBL/GenBank/DDBJ databases">
        <title>Hoyosella lacisalsi sp. nov., a halotolerant actinobacterium isolated from soil of Lake Gudzhirganskoe.</title>
        <authorList>
            <person name="Yang Q."/>
            <person name="Guo P.Y."/>
            <person name="Liu S.W."/>
            <person name="Li F.N."/>
            <person name="Sun C.H."/>
        </authorList>
    </citation>
    <scope>NUCLEOTIDE SEQUENCE</scope>
    <source>
        <strain evidence="8">G463</strain>
    </source>
</reference>
<dbReference type="InterPro" id="IPR036259">
    <property type="entry name" value="MFS_trans_sf"/>
</dbReference>
<keyword evidence="2" id="KW-1003">Cell membrane</keyword>
<keyword evidence="9" id="KW-1185">Reference proteome</keyword>
<feature type="transmembrane region" description="Helical" evidence="6">
    <location>
        <begin position="77"/>
        <end position="99"/>
    </location>
</feature>
<evidence type="ECO:0000256" key="4">
    <source>
        <dbReference type="ARBA" id="ARBA00022989"/>
    </source>
</evidence>
<comment type="subcellular location">
    <subcellularLocation>
        <location evidence="1">Cell membrane</location>
        <topology evidence="1">Multi-pass membrane protein</topology>
    </subcellularLocation>
</comment>
<feature type="domain" description="Major facilitator superfamily (MFS) profile" evidence="7">
    <location>
        <begin position="16"/>
        <end position="411"/>
    </location>
</feature>
<sequence length="417" mass="43320">MVRVPSLESLRLPVVVWVAALSAYVVAVLNRTSLGVAGLDATERYGATATMLSLFVVLQVVVYAAMQIPSGPLLDRFGSRAMITTGLVIMAGGQGMLALSEDLRWAIAARVLVGLGDALVFIAAIRVIPRWFPARQVPLLTQLTGILGQSGQVLSAVPLAWLLQGPGWSVAYASAAALSVLAAAGVLAVVRDDPQGRTVTRRSGSVAAVLAGIGAVWSRPGTRQGFYSHMGTAFSGNVFVLLWGFPFLVGAQGLDAARASAFLVLFVVATVVVGPFIGVLTGRYPWRRELIVLGIIALNAAAWAMMLLVPWPTPGWLIGLLVVALATGGPGSVIGFDLARTSNPPEQLGLAQGMVNQGGFVATLVTTGLVGVVLTVAGGYSAEAFRLAWLVQVPVWVVAVAGGVAMGRKARTEPAQP</sequence>
<feature type="transmembrane region" description="Helical" evidence="6">
    <location>
        <begin position="226"/>
        <end position="245"/>
    </location>
</feature>
<dbReference type="Proteomes" id="UP000642993">
    <property type="component" value="Unassembled WGS sequence"/>
</dbReference>
<dbReference type="InterPro" id="IPR020846">
    <property type="entry name" value="MFS_dom"/>
</dbReference>
<evidence type="ECO:0000256" key="1">
    <source>
        <dbReference type="ARBA" id="ARBA00004651"/>
    </source>
</evidence>
<feature type="transmembrane region" description="Helical" evidence="6">
    <location>
        <begin position="290"/>
        <end position="309"/>
    </location>
</feature>
<feature type="transmembrane region" description="Helical" evidence="6">
    <location>
        <begin position="169"/>
        <end position="190"/>
    </location>
</feature>
<evidence type="ECO:0000256" key="3">
    <source>
        <dbReference type="ARBA" id="ARBA00022692"/>
    </source>
</evidence>
<organism evidence="8 9">
    <name type="scientific">Lolliginicoccus lacisalsi</name>
    <dbReference type="NCBI Taxonomy" id="2742202"/>
    <lineage>
        <taxon>Bacteria</taxon>
        <taxon>Bacillati</taxon>
        <taxon>Actinomycetota</taxon>
        <taxon>Actinomycetes</taxon>
        <taxon>Mycobacteriales</taxon>
        <taxon>Hoyosellaceae</taxon>
        <taxon>Lolliginicoccus</taxon>
    </lineage>
</organism>
<evidence type="ECO:0000313" key="8">
    <source>
        <dbReference type="EMBL" id="MBD8505310.1"/>
    </source>
</evidence>
<dbReference type="PANTHER" id="PTHR43124">
    <property type="entry name" value="PURINE EFFLUX PUMP PBUE"/>
    <property type="match status" value="1"/>
</dbReference>
<dbReference type="SUPFAM" id="SSF103473">
    <property type="entry name" value="MFS general substrate transporter"/>
    <property type="match status" value="1"/>
</dbReference>
<dbReference type="CDD" id="cd06174">
    <property type="entry name" value="MFS"/>
    <property type="match status" value="1"/>
</dbReference>
<keyword evidence="4 6" id="KW-1133">Transmembrane helix</keyword>
<name>A0A927PJV7_9ACTN</name>